<name>A0A0C3HUZ3_OIDMZ</name>
<dbReference type="SUPFAM" id="SSF54695">
    <property type="entry name" value="POZ domain"/>
    <property type="match status" value="1"/>
</dbReference>
<dbReference type="Pfam" id="PF00651">
    <property type="entry name" value="BTB"/>
    <property type="match status" value="1"/>
</dbReference>
<keyword evidence="4" id="KW-1185">Reference proteome</keyword>
<dbReference type="PANTHER" id="PTHR47843:SF3">
    <property type="entry name" value="BTB DOMAIN-CONTAINING PROTEIN"/>
    <property type="match status" value="1"/>
</dbReference>
<accession>A0A0C3HUZ3</accession>
<feature type="compositionally biased region" description="Polar residues" evidence="1">
    <location>
        <begin position="74"/>
        <end position="88"/>
    </location>
</feature>
<dbReference type="Gene3D" id="3.30.710.10">
    <property type="entry name" value="Potassium Channel Kv1.1, Chain A"/>
    <property type="match status" value="1"/>
</dbReference>
<feature type="compositionally biased region" description="Basic and acidic residues" evidence="1">
    <location>
        <begin position="138"/>
        <end position="149"/>
    </location>
</feature>
<dbReference type="OrthoDB" id="194443at2759"/>
<dbReference type="PANTHER" id="PTHR47843">
    <property type="entry name" value="BTB DOMAIN-CONTAINING PROTEIN-RELATED"/>
    <property type="match status" value="1"/>
</dbReference>
<evidence type="ECO:0000256" key="1">
    <source>
        <dbReference type="SAM" id="MobiDB-lite"/>
    </source>
</evidence>
<sequence>MQLLSLLRSPYIFSSYIQNVDPVNNKYKLNTAIEARAKSVLMNPKLLSVPLGSAVKPDLGTVSQSPLPIETELVSSRSNVNNSPTTQPHYHPTTKDAPRNPRTTLIMATPLLAKEQGATPRRPSTEGSVAAAPSARSQGEHPRAPKRPQESYNGPSPNKRAAPDLSSPHSQCVKIYIGDDKSAEPFIIHRPFIFHHSPYFEKVFKELDDSLFVGDGMPSTVYKETNRDAFGLFMRYIYRGTIKDNNNNNPPVKHTVQLWVLAGKIATPALQNAAMESIFENKCVVGVASLLYIYENTEHGSPLRRLAIDQGLIRNCTMESLLSIFRDHLVNLPSDLLADMIVAQKKLLAAGAHLPPCRIADYYVRVIDRRV</sequence>
<evidence type="ECO:0000313" key="4">
    <source>
        <dbReference type="Proteomes" id="UP000054321"/>
    </source>
</evidence>
<dbReference type="AlphaFoldDB" id="A0A0C3HUZ3"/>
<feature type="region of interest" description="Disordered" evidence="1">
    <location>
        <begin position="74"/>
        <end position="169"/>
    </location>
</feature>
<dbReference type="InterPro" id="IPR011333">
    <property type="entry name" value="SKP1/BTB/POZ_sf"/>
</dbReference>
<proteinExistence type="predicted"/>
<dbReference type="Proteomes" id="UP000054321">
    <property type="component" value="Unassembled WGS sequence"/>
</dbReference>
<organism evidence="3 4">
    <name type="scientific">Oidiodendron maius (strain Zn)</name>
    <dbReference type="NCBI Taxonomy" id="913774"/>
    <lineage>
        <taxon>Eukaryota</taxon>
        <taxon>Fungi</taxon>
        <taxon>Dikarya</taxon>
        <taxon>Ascomycota</taxon>
        <taxon>Pezizomycotina</taxon>
        <taxon>Leotiomycetes</taxon>
        <taxon>Leotiomycetes incertae sedis</taxon>
        <taxon>Myxotrichaceae</taxon>
        <taxon>Oidiodendron</taxon>
    </lineage>
</organism>
<dbReference type="STRING" id="913774.A0A0C3HUZ3"/>
<reference evidence="3 4" key="1">
    <citation type="submission" date="2014-04" db="EMBL/GenBank/DDBJ databases">
        <authorList>
            <consortium name="DOE Joint Genome Institute"/>
            <person name="Kuo A."/>
            <person name="Martino E."/>
            <person name="Perotto S."/>
            <person name="Kohler A."/>
            <person name="Nagy L.G."/>
            <person name="Floudas D."/>
            <person name="Copeland A."/>
            <person name="Barry K.W."/>
            <person name="Cichocki N."/>
            <person name="Veneault-Fourrey C."/>
            <person name="LaButti K."/>
            <person name="Lindquist E.A."/>
            <person name="Lipzen A."/>
            <person name="Lundell T."/>
            <person name="Morin E."/>
            <person name="Murat C."/>
            <person name="Sun H."/>
            <person name="Tunlid A."/>
            <person name="Henrissat B."/>
            <person name="Grigoriev I.V."/>
            <person name="Hibbett D.S."/>
            <person name="Martin F."/>
            <person name="Nordberg H.P."/>
            <person name="Cantor M.N."/>
            <person name="Hua S.X."/>
        </authorList>
    </citation>
    <scope>NUCLEOTIDE SEQUENCE [LARGE SCALE GENOMIC DNA]</scope>
    <source>
        <strain evidence="3 4">Zn</strain>
    </source>
</reference>
<dbReference type="InParanoid" id="A0A0C3HUZ3"/>
<feature type="domain" description="BTB" evidence="2">
    <location>
        <begin position="171"/>
        <end position="246"/>
    </location>
</feature>
<protein>
    <recommendedName>
        <fullName evidence="2">BTB domain-containing protein</fullName>
    </recommendedName>
</protein>
<dbReference type="HOGENOM" id="CLU_746168_0_0_1"/>
<dbReference type="EMBL" id="KN832871">
    <property type="protein sequence ID" value="KIN06052.1"/>
    <property type="molecule type" value="Genomic_DNA"/>
</dbReference>
<gene>
    <name evidence="3" type="ORF">OIDMADRAFT_49548</name>
</gene>
<evidence type="ECO:0000313" key="3">
    <source>
        <dbReference type="EMBL" id="KIN06052.1"/>
    </source>
</evidence>
<dbReference type="CDD" id="cd18186">
    <property type="entry name" value="BTB_POZ_ZBTB_KLHL-like"/>
    <property type="match status" value="1"/>
</dbReference>
<dbReference type="InterPro" id="IPR000210">
    <property type="entry name" value="BTB/POZ_dom"/>
</dbReference>
<dbReference type="PROSITE" id="PS50097">
    <property type="entry name" value="BTB"/>
    <property type="match status" value="1"/>
</dbReference>
<evidence type="ECO:0000259" key="2">
    <source>
        <dbReference type="PROSITE" id="PS50097"/>
    </source>
</evidence>
<reference evidence="4" key="2">
    <citation type="submission" date="2015-01" db="EMBL/GenBank/DDBJ databases">
        <title>Evolutionary Origins and Diversification of the Mycorrhizal Mutualists.</title>
        <authorList>
            <consortium name="DOE Joint Genome Institute"/>
            <consortium name="Mycorrhizal Genomics Consortium"/>
            <person name="Kohler A."/>
            <person name="Kuo A."/>
            <person name="Nagy L.G."/>
            <person name="Floudas D."/>
            <person name="Copeland A."/>
            <person name="Barry K.W."/>
            <person name="Cichocki N."/>
            <person name="Veneault-Fourrey C."/>
            <person name="LaButti K."/>
            <person name="Lindquist E.A."/>
            <person name="Lipzen A."/>
            <person name="Lundell T."/>
            <person name="Morin E."/>
            <person name="Murat C."/>
            <person name="Riley R."/>
            <person name="Ohm R."/>
            <person name="Sun H."/>
            <person name="Tunlid A."/>
            <person name="Henrissat B."/>
            <person name="Grigoriev I.V."/>
            <person name="Hibbett D.S."/>
            <person name="Martin F."/>
        </authorList>
    </citation>
    <scope>NUCLEOTIDE SEQUENCE [LARGE SCALE GENOMIC DNA]</scope>
    <source>
        <strain evidence="4">Zn</strain>
    </source>
</reference>